<keyword evidence="2" id="KW-0949">S-adenosyl-L-methionine</keyword>
<feature type="binding site" evidence="2">
    <location>
        <begin position="105"/>
        <end position="106"/>
    </location>
    <ligand>
        <name>S-adenosyl-L-methionine</name>
        <dbReference type="ChEBI" id="CHEBI:59789"/>
    </ligand>
</feature>
<evidence type="ECO:0000313" key="5">
    <source>
        <dbReference type="EMBL" id="TQM38564.1"/>
    </source>
</evidence>
<feature type="binding site" evidence="2">
    <location>
        <position position="76"/>
    </location>
    <ligand>
        <name>S-adenosyl-L-methionine</name>
        <dbReference type="ChEBI" id="CHEBI:59789"/>
    </ligand>
</feature>
<organism evidence="5 6">
    <name type="scientific">Pseudonocardia cypriaca</name>
    <dbReference type="NCBI Taxonomy" id="882449"/>
    <lineage>
        <taxon>Bacteria</taxon>
        <taxon>Bacillati</taxon>
        <taxon>Actinomycetota</taxon>
        <taxon>Actinomycetes</taxon>
        <taxon>Pseudonocardiales</taxon>
        <taxon>Pseudonocardiaceae</taxon>
        <taxon>Pseudonocardia</taxon>
    </lineage>
</organism>
<dbReference type="Gene3D" id="3.40.50.150">
    <property type="entry name" value="Vaccinia Virus protein VP39"/>
    <property type="match status" value="1"/>
</dbReference>
<evidence type="ECO:0000256" key="3">
    <source>
        <dbReference type="SAM" id="MobiDB-lite"/>
    </source>
</evidence>
<evidence type="ECO:0000259" key="4">
    <source>
        <dbReference type="Pfam" id="PF21302"/>
    </source>
</evidence>
<dbReference type="GO" id="GO:0032259">
    <property type="term" value="P:methylation"/>
    <property type="evidence" value="ECO:0007669"/>
    <property type="project" value="UniProtKB-KW"/>
</dbReference>
<evidence type="ECO:0000313" key="6">
    <source>
        <dbReference type="Proteomes" id="UP000319818"/>
    </source>
</evidence>
<dbReference type="Pfam" id="PF21302">
    <property type="entry name" value="Zn_ribbon_RlmA"/>
    <property type="match status" value="1"/>
</dbReference>
<accession>A0A543FXT1</accession>
<dbReference type="PIRSF" id="PIRSF018249">
    <property type="entry name" value="MyrA_prd"/>
    <property type="match status" value="1"/>
</dbReference>
<dbReference type="InterPro" id="IPR016718">
    <property type="entry name" value="rRNA_m1G-MeTrfase_A_prd"/>
</dbReference>
<feature type="binding site" evidence="2">
    <location>
        <position position="193"/>
    </location>
    <ligand>
        <name>S-adenosyl-L-methionine</name>
        <dbReference type="ChEBI" id="CHEBI:59789"/>
    </ligand>
</feature>
<dbReference type="Proteomes" id="UP000319818">
    <property type="component" value="Unassembled WGS sequence"/>
</dbReference>
<keyword evidence="5" id="KW-0808">Transferase</keyword>
<feature type="binding site" evidence="1">
    <location>
        <position position="20"/>
    </location>
    <ligand>
        <name>Zn(2+)</name>
        <dbReference type="ChEBI" id="CHEBI:29105"/>
    </ligand>
</feature>
<proteinExistence type="predicted"/>
<comment type="caution">
    <text evidence="5">The sequence shown here is derived from an EMBL/GenBank/DDBJ whole genome shotgun (WGS) entry which is preliminary data.</text>
</comment>
<feature type="region of interest" description="Disordered" evidence="3">
    <location>
        <begin position="282"/>
        <end position="306"/>
    </location>
</feature>
<feature type="binding site" evidence="1">
    <location>
        <position position="33"/>
    </location>
    <ligand>
        <name>Zn(2+)</name>
        <dbReference type="ChEBI" id="CHEBI:29105"/>
    </ligand>
</feature>
<dbReference type="InterPro" id="IPR029063">
    <property type="entry name" value="SAM-dependent_MTases_sf"/>
</dbReference>
<dbReference type="GO" id="GO:0046872">
    <property type="term" value="F:metal ion binding"/>
    <property type="evidence" value="ECO:0007669"/>
    <property type="project" value="UniProtKB-KW"/>
</dbReference>
<dbReference type="SUPFAM" id="SSF53335">
    <property type="entry name" value="S-adenosyl-L-methionine-dependent methyltransferases"/>
    <property type="match status" value="1"/>
</dbReference>
<evidence type="ECO:0000256" key="2">
    <source>
        <dbReference type="PIRSR" id="PIRSR018249-2"/>
    </source>
</evidence>
<dbReference type="RefSeq" id="WP_211362253.1">
    <property type="nucleotide sequence ID" value="NZ_VFPH01000002.1"/>
</dbReference>
<keyword evidence="1" id="KW-0862">Zinc</keyword>
<keyword evidence="6" id="KW-1185">Reference proteome</keyword>
<keyword evidence="1" id="KW-0479">Metal-binding</keyword>
<dbReference type="InterPro" id="IPR048647">
    <property type="entry name" value="RlmA_N"/>
</dbReference>
<evidence type="ECO:0000256" key="1">
    <source>
        <dbReference type="PIRSR" id="PIRSR018249-1"/>
    </source>
</evidence>
<dbReference type="AlphaFoldDB" id="A0A543FXT1"/>
<dbReference type="EMBL" id="VFPH01000002">
    <property type="protein sequence ID" value="TQM38564.1"/>
    <property type="molecule type" value="Genomic_DNA"/>
</dbReference>
<sequence length="306" mass="32330">MAADPSALDAVLSRLRCPICSASLRRDDRRLLCPAAHAFDIARHGYANLISGHRRHHGDDARMVAARERFLGAGHYRPLSRALADLAAAHAPAEEGVLVDLAGGTGHHLAVVLDACAPRYGLCVEVSTPALRRAARAHPRAAAIGADVWAPLPVRTGAAAVALSVFGPRGVAEIERILVPGGTAVVATPLPAHLAELGRLVGGIGIDPRKPERLAASFRRFERLAVERVTCRIALGRAEVRDAMAMGPSARHLSDDDIERAIARLPEPTEVTVAVEVSVHRSQRSGVAPLPTGADEQHGRDTIDSG</sequence>
<reference evidence="5 6" key="1">
    <citation type="submission" date="2019-06" db="EMBL/GenBank/DDBJ databases">
        <title>Sequencing the genomes of 1000 actinobacteria strains.</title>
        <authorList>
            <person name="Klenk H.-P."/>
        </authorList>
    </citation>
    <scope>NUCLEOTIDE SEQUENCE [LARGE SCALE GENOMIC DNA]</scope>
    <source>
        <strain evidence="5 6">DSM 45511</strain>
    </source>
</reference>
<keyword evidence="5" id="KW-0489">Methyltransferase</keyword>
<protein>
    <submittedName>
        <fullName evidence="5">23S rRNA m(1)G-748 methyltransferase</fullName>
    </submittedName>
</protein>
<feature type="binding site" evidence="1">
    <location>
        <position position="17"/>
    </location>
    <ligand>
        <name>Zn(2+)</name>
        <dbReference type="ChEBI" id="CHEBI:29105"/>
    </ligand>
</feature>
<name>A0A543FXT1_9PSEU</name>
<feature type="domain" description="23S rRNA (guanine(745)-N(1))-methyltransferase N-terminal" evidence="4">
    <location>
        <begin position="16"/>
        <end position="50"/>
    </location>
</feature>
<dbReference type="GO" id="GO:0008168">
    <property type="term" value="F:methyltransferase activity"/>
    <property type="evidence" value="ECO:0007669"/>
    <property type="project" value="UniProtKB-KW"/>
</dbReference>
<feature type="binding site" evidence="1">
    <location>
        <position position="37"/>
    </location>
    <ligand>
        <name>Zn(2+)</name>
        <dbReference type="ChEBI" id="CHEBI:29105"/>
    </ligand>
</feature>
<gene>
    <name evidence="5" type="ORF">FB388_5807</name>
</gene>
<feature type="compositionally biased region" description="Basic and acidic residues" evidence="3">
    <location>
        <begin position="295"/>
        <end position="306"/>
    </location>
</feature>